<dbReference type="EMBL" id="VSSQ01003123">
    <property type="protein sequence ID" value="MPM19161.1"/>
    <property type="molecule type" value="Genomic_DNA"/>
</dbReference>
<name>A0A644XTS0_9ZZZZ</name>
<sequence>MRADTRSAPTHRYMKTNNISGFRYVGEDYCPPAIKISLNQQHMRIQYPPVQIDKWIPYHEFEITGRRGGLLSSRNKMFLNQQHMRTQDSPVQINKLIPYHEFEIQHVGEEYCPPVIIKIIESTIRADTRSAPTVLKIQYFDGECALLFCV</sequence>
<protein>
    <submittedName>
        <fullName evidence="1">Uncharacterized protein</fullName>
    </submittedName>
</protein>
<comment type="caution">
    <text evidence="1">The sequence shown here is derived from an EMBL/GenBank/DDBJ whole genome shotgun (WGS) entry which is preliminary data.</text>
</comment>
<evidence type="ECO:0000313" key="1">
    <source>
        <dbReference type="EMBL" id="MPM19161.1"/>
    </source>
</evidence>
<dbReference type="AlphaFoldDB" id="A0A644XTS0"/>
<gene>
    <name evidence="1" type="ORF">SDC9_65579</name>
</gene>
<organism evidence="1">
    <name type="scientific">bioreactor metagenome</name>
    <dbReference type="NCBI Taxonomy" id="1076179"/>
    <lineage>
        <taxon>unclassified sequences</taxon>
        <taxon>metagenomes</taxon>
        <taxon>ecological metagenomes</taxon>
    </lineage>
</organism>
<proteinExistence type="predicted"/>
<reference evidence="1" key="1">
    <citation type="submission" date="2019-08" db="EMBL/GenBank/DDBJ databases">
        <authorList>
            <person name="Kucharzyk K."/>
            <person name="Murdoch R.W."/>
            <person name="Higgins S."/>
            <person name="Loffler F."/>
        </authorList>
    </citation>
    <scope>NUCLEOTIDE SEQUENCE</scope>
</reference>
<accession>A0A644XTS0</accession>